<dbReference type="GO" id="GO:0000077">
    <property type="term" value="P:DNA damage checkpoint signaling"/>
    <property type="evidence" value="ECO:0007669"/>
    <property type="project" value="TreeGrafter"/>
</dbReference>
<keyword evidence="7" id="KW-0131">Cell cycle</keyword>
<dbReference type="STRING" id="105351.A0A401KXI9"/>
<keyword evidence="4" id="KW-0227">DNA damage</keyword>
<dbReference type="InterPro" id="IPR027417">
    <property type="entry name" value="P-loop_NTPase"/>
</dbReference>
<keyword evidence="11" id="KW-1185">Reference proteome</keyword>
<dbReference type="EMBL" id="BDHI01000015">
    <property type="protein sequence ID" value="GCB24048.1"/>
    <property type="molecule type" value="Genomic_DNA"/>
</dbReference>
<dbReference type="InterPro" id="IPR004582">
    <property type="entry name" value="Checkpoint_prot_Rad17_Rad24"/>
</dbReference>
<feature type="compositionally biased region" description="Polar residues" evidence="8">
    <location>
        <begin position="757"/>
        <end position="766"/>
    </location>
</feature>
<evidence type="ECO:0000256" key="8">
    <source>
        <dbReference type="SAM" id="MobiDB-lite"/>
    </source>
</evidence>
<proteinExistence type="inferred from homology"/>
<sequence length="800" mass="89093">MKRKHPVDATTTKNSLHSFYGPANLKQQLPAREIGERQNSECTDGTGSSNEIIEDDYDSFDEIFTRHITFDTDTLADGWATPLDQDVSTKTPQPRPRSAGMANRFLISTEQPKSRSHSLQPGHRTLPWAQQFAPSSIEELAVHQKKVSDVKSWLISTFARRERQVSYRPFPPHFVILPRHSFSVPYQFKEELSSTMPRYIDSLLTEDKLLVLRGPAGSGKTATVSLLSAVLNFDILEWKNPSSSESATKAHVSIASRFDEFLERGNEFKCLDLEEVASSPGLEDNSINAYASRHRIILIEEFPTLTGSASGLIPFRLALLRYLDRIPQQNINPETDVQRTSPIVLVVSETLLNSRSFPSDSLTAHRLLGPVLYNHPKTSILDFNSIAPTYMYKALHLVLEKEARLSKRERFPGPAILHNISTIGDIRSAISSLEFVCMNSGGFKKFPPPKTKNSKGSSIPLTPLERETLDLITQREASLGLFHAVGKIMYNKRVDAGSTEDAQVVLPPDYLSHHKRPQLSQVCVNELVDEAGTDNQTFISALHENYVPSCNGPSFTDYLDGCIGALSDSDMLSFDTRGRSKFGLAGVSRYNSGSDSLRQEDLSYQVATRGILFALPSPVKRSAWSNNGSNHTRSAYKMLFPASLRLLRDMEEIQDLIDIWSAKLLDPSISGFKPEGAASLSDSCSKPTVAVTMMSRSDLILHQLPYLALIAGDFEQFQGLHRLTKLSGTKNQSDANDFEMLDYQVELPSIASTAQWKSLPTGSSSRTSRRYHSNAFGPQLPPSLEKERLFLADDDIVDDY</sequence>
<evidence type="ECO:0000313" key="11">
    <source>
        <dbReference type="Proteomes" id="UP000286921"/>
    </source>
</evidence>
<keyword evidence="5" id="KW-0067">ATP-binding</keyword>
<comment type="caution">
    <text evidence="10">The sequence shown here is derived from an EMBL/GenBank/DDBJ whole genome shotgun (WGS) entry which is preliminary data.</text>
</comment>
<reference evidence="10 11" key="1">
    <citation type="submission" date="2016-09" db="EMBL/GenBank/DDBJ databases">
        <title>Aspergillus awamori IFM 58123T.</title>
        <authorList>
            <person name="Kusuya Y."/>
            <person name="Shimizu M."/>
            <person name="Takahashi H."/>
            <person name="Yaguchi T."/>
        </authorList>
    </citation>
    <scope>NUCLEOTIDE SEQUENCE [LARGE SCALE GENOMIC DNA]</scope>
    <source>
        <strain evidence="10 11">IFM 58123</strain>
    </source>
</reference>
<comment type="similarity">
    <text evidence="2">Belongs to the rad17/RAD24 family.</text>
</comment>
<dbReference type="Pfam" id="PF03215">
    <property type="entry name" value="Rad17"/>
    <property type="match status" value="2"/>
</dbReference>
<keyword evidence="6" id="KW-0539">Nucleus</keyword>
<evidence type="ECO:0000256" key="7">
    <source>
        <dbReference type="ARBA" id="ARBA00023306"/>
    </source>
</evidence>
<gene>
    <name evidence="10" type="ORF">AAWM_06933</name>
</gene>
<dbReference type="GO" id="GO:0005634">
    <property type="term" value="C:nucleus"/>
    <property type="evidence" value="ECO:0007669"/>
    <property type="project" value="UniProtKB-SubCell"/>
</dbReference>
<feature type="region of interest" description="Disordered" evidence="8">
    <location>
        <begin position="757"/>
        <end position="780"/>
    </location>
</feature>
<accession>A0A401KXI9</accession>
<evidence type="ECO:0000313" key="10">
    <source>
        <dbReference type="EMBL" id="GCB24048.1"/>
    </source>
</evidence>
<comment type="subcellular location">
    <subcellularLocation>
        <location evidence="1">Nucleus</location>
    </subcellularLocation>
</comment>
<evidence type="ECO:0000256" key="6">
    <source>
        <dbReference type="ARBA" id="ARBA00023242"/>
    </source>
</evidence>
<feature type="domain" description="Checkpoint protein RAD24-like helical bundle" evidence="9">
    <location>
        <begin position="476"/>
        <end position="575"/>
    </location>
</feature>
<dbReference type="AlphaFoldDB" id="A0A401KXI9"/>
<dbReference type="GO" id="GO:0005524">
    <property type="term" value="F:ATP binding"/>
    <property type="evidence" value="ECO:0007669"/>
    <property type="project" value="UniProtKB-KW"/>
</dbReference>
<dbReference type="Proteomes" id="UP000286921">
    <property type="component" value="Unassembled WGS sequence"/>
</dbReference>
<dbReference type="GO" id="GO:0003682">
    <property type="term" value="F:chromatin binding"/>
    <property type="evidence" value="ECO:0007669"/>
    <property type="project" value="TreeGrafter"/>
</dbReference>
<dbReference type="PANTHER" id="PTHR12172">
    <property type="entry name" value="CELL CYCLE CHECKPOINT PROTEIN RAD17"/>
    <property type="match status" value="1"/>
</dbReference>
<dbReference type="GO" id="GO:0006281">
    <property type="term" value="P:DNA repair"/>
    <property type="evidence" value="ECO:0007669"/>
    <property type="project" value="InterPro"/>
</dbReference>
<dbReference type="SUPFAM" id="SSF52540">
    <property type="entry name" value="P-loop containing nucleoside triphosphate hydrolases"/>
    <property type="match status" value="1"/>
</dbReference>
<evidence type="ECO:0000256" key="2">
    <source>
        <dbReference type="ARBA" id="ARBA00006168"/>
    </source>
</evidence>
<organism evidence="10 11">
    <name type="scientific">Aspergillus awamori</name>
    <name type="common">Black koji mold</name>
    <dbReference type="NCBI Taxonomy" id="105351"/>
    <lineage>
        <taxon>Eukaryota</taxon>
        <taxon>Fungi</taxon>
        <taxon>Dikarya</taxon>
        <taxon>Ascomycota</taxon>
        <taxon>Pezizomycotina</taxon>
        <taxon>Eurotiomycetes</taxon>
        <taxon>Eurotiomycetidae</taxon>
        <taxon>Eurotiales</taxon>
        <taxon>Aspergillaceae</taxon>
        <taxon>Aspergillus</taxon>
    </lineage>
</organism>
<evidence type="ECO:0000256" key="3">
    <source>
        <dbReference type="ARBA" id="ARBA00022741"/>
    </source>
</evidence>
<dbReference type="Gene3D" id="3.40.50.300">
    <property type="entry name" value="P-loop containing nucleotide triphosphate hydrolases"/>
    <property type="match status" value="1"/>
</dbReference>
<name>A0A401KXI9_ASPAW</name>
<evidence type="ECO:0000256" key="1">
    <source>
        <dbReference type="ARBA" id="ARBA00004123"/>
    </source>
</evidence>
<feature type="region of interest" description="Disordered" evidence="8">
    <location>
        <begin position="1"/>
        <end position="21"/>
    </location>
</feature>
<evidence type="ECO:0000256" key="4">
    <source>
        <dbReference type="ARBA" id="ARBA00022763"/>
    </source>
</evidence>
<evidence type="ECO:0000259" key="9">
    <source>
        <dbReference type="Pfam" id="PF25812"/>
    </source>
</evidence>
<keyword evidence="3" id="KW-0547">Nucleotide-binding</keyword>
<dbReference type="PANTHER" id="PTHR12172:SF0">
    <property type="entry name" value="CELL CYCLE CHECKPOINT PROTEIN RAD17"/>
    <property type="match status" value="1"/>
</dbReference>
<dbReference type="InterPro" id="IPR057927">
    <property type="entry name" value="RAD24-like_helical"/>
</dbReference>
<protein>
    <submittedName>
        <fullName evidence="10">Checkpoint protein rad17</fullName>
    </submittedName>
</protein>
<dbReference type="GO" id="GO:0003689">
    <property type="term" value="F:DNA clamp loader activity"/>
    <property type="evidence" value="ECO:0007669"/>
    <property type="project" value="TreeGrafter"/>
</dbReference>
<dbReference type="GO" id="GO:0033314">
    <property type="term" value="P:mitotic DNA replication checkpoint signaling"/>
    <property type="evidence" value="ECO:0007669"/>
    <property type="project" value="TreeGrafter"/>
</dbReference>
<evidence type="ECO:0000256" key="5">
    <source>
        <dbReference type="ARBA" id="ARBA00022840"/>
    </source>
</evidence>
<feature type="region of interest" description="Disordered" evidence="8">
    <location>
        <begin position="82"/>
        <end position="102"/>
    </location>
</feature>
<dbReference type="Pfam" id="PF25812">
    <property type="entry name" value="RAD24_helical"/>
    <property type="match status" value="1"/>
</dbReference>